<evidence type="ECO:0000256" key="9">
    <source>
        <dbReference type="ARBA" id="ARBA00023136"/>
    </source>
</evidence>
<dbReference type="EMBL" id="BAABGA010000082">
    <property type="protein sequence ID" value="GAA4466738.1"/>
    <property type="molecule type" value="Genomic_DNA"/>
</dbReference>
<keyword evidence="6 10" id="KW-0812">Transmembrane</keyword>
<evidence type="ECO:0000256" key="8">
    <source>
        <dbReference type="ARBA" id="ARBA00022989"/>
    </source>
</evidence>
<keyword evidence="9 10" id="KW-0472">Membrane</keyword>
<dbReference type="PANTHER" id="PTHR38831">
    <property type="entry name" value="TYPE II SECRETION SYSTEM PROTEIN K"/>
    <property type="match status" value="1"/>
</dbReference>
<feature type="domain" description="T2SS protein K first SAM-like" evidence="11">
    <location>
        <begin position="138"/>
        <end position="243"/>
    </location>
</feature>
<dbReference type="Pfam" id="PF21687">
    <property type="entry name" value="T2SSK_1st"/>
    <property type="match status" value="1"/>
</dbReference>
<evidence type="ECO:0000313" key="13">
    <source>
        <dbReference type="Proteomes" id="UP001500840"/>
    </source>
</evidence>
<evidence type="ECO:0000256" key="6">
    <source>
        <dbReference type="ARBA" id="ARBA00022692"/>
    </source>
</evidence>
<dbReference type="InterPro" id="IPR005628">
    <property type="entry name" value="GspK"/>
</dbReference>
<gene>
    <name evidence="12" type="ORF">GCM10023156_55940</name>
</gene>
<dbReference type="Gene3D" id="1.10.40.60">
    <property type="entry name" value="EpsJ-like"/>
    <property type="match status" value="1"/>
</dbReference>
<evidence type="ECO:0000256" key="10">
    <source>
        <dbReference type="SAM" id="Phobius"/>
    </source>
</evidence>
<keyword evidence="5" id="KW-0997">Cell inner membrane</keyword>
<evidence type="ECO:0000256" key="5">
    <source>
        <dbReference type="ARBA" id="ARBA00022519"/>
    </source>
</evidence>
<keyword evidence="3" id="KW-0813">Transport</keyword>
<evidence type="ECO:0000256" key="1">
    <source>
        <dbReference type="ARBA" id="ARBA00004533"/>
    </source>
</evidence>
<evidence type="ECO:0000256" key="7">
    <source>
        <dbReference type="ARBA" id="ARBA00022927"/>
    </source>
</evidence>
<reference evidence="13" key="1">
    <citation type="journal article" date="2019" name="Int. J. Syst. Evol. Microbiol.">
        <title>The Global Catalogue of Microorganisms (GCM) 10K type strain sequencing project: providing services to taxonomists for standard genome sequencing and annotation.</title>
        <authorList>
            <consortium name="The Broad Institute Genomics Platform"/>
            <consortium name="The Broad Institute Genome Sequencing Center for Infectious Disease"/>
            <person name="Wu L."/>
            <person name="Ma J."/>
        </authorList>
    </citation>
    <scope>NUCLEOTIDE SEQUENCE [LARGE SCALE GENOMIC DNA]</scope>
    <source>
        <strain evidence="13">JCM 17759</strain>
    </source>
</reference>
<comment type="subcellular location">
    <subcellularLocation>
        <location evidence="1">Cell inner membrane</location>
    </subcellularLocation>
</comment>
<dbReference type="PANTHER" id="PTHR38831:SF2">
    <property type="entry name" value="TYPE II SECRETION SYSTEM PROTEIN K"/>
    <property type="match status" value="1"/>
</dbReference>
<organism evidence="12 13">
    <name type="scientific">Novipirellula rosea</name>
    <dbReference type="NCBI Taxonomy" id="1031540"/>
    <lineage>
        <taxon>Bacteria</taxon>
        <taxon>Pseudomonadati</taxon>
        <taxon>Planctomycetota</taxon>
        <taxon>Planctomycetia</taxon>
        <taxon>Pirellulales</taxon>
        <taxon>Pirellulaceae</taxon>
        <taxon>Novipirellula</taxon>
    </lineage>
</organism>
<protein>
    <submittedName>
        <fullName evidence="12">Type II secretion system protein GspK</fullName>
    </submittedName>
</protein>
<name>A0ABP8NG56_9BACT</name>
<dbReference type="Proteomes" id="UP001500840">
    <property type="component" value="Unassembled WGS sequence"/>
</dbReference>
<keyword evidence="4" id="KW-1003">Cell membrane</keyword>
<dbReference type="SUPFAM" id="SSF158544">
    <property type="entry name" value="GspK insert domain-like"/>
    <property type="match status" value="1"/>
</dbReference>
<evidence type="ECO:0000313" key="12">
    <source>
        <dbReference type="EMBL" id="GAA4466738.1"/>
    </source>
</evidence>
<proteinExistence type="inferred from homology"/>
<keyword evidence="13" id="KW-1185">Reference proteome</keyword>
<evidence type="ECO:0000256" key="4">
    <source>
        <dbReference type="ARBA" id="ARBA00022475"/>
    </source>
</evidence>
<evidence type="ECO:0000259" key="11">
    <source>
        <dbReference type="Pfam" id="PF21687"/>
    </source>
</evidence>
<sequence length="555" mass="59671">MSSEINTDLHPSRRPRAPRRGFFLVLVLVVVAVATMAVYSFTELMVAYDDSANLSGDLVQARVNVESGVDTIRLLLSQPPTTRLDYGGLYNNPSMFQAITVSSGIDGVTPANFTVVAPGMSETGTLAGIRFGLQNESARLNINTLTVLEENSDLIVPTLALTGADTEEVDAENLAVSLLMALPGMTEDVADAILDWLDSDDEMRPFGAELEYYTTLPTPYSPANGPIKSVEELLLVRGVTPTLLFGADANRNGVLDADEQQRYGVSIETPGSLGWAAYLTVNGAEGNRTRDGLPRVDVNSDDLETLYDQLFDALGDELYASYIVAYRMYGESPVAAAAAASGNNNNGNVQSAGVWTAEQFGQLDLSAGAKTTVNQVLDLVGSSVTIGNGDNQRKYTSPFAEDPISMAIYLPLLMDVLTTQDVDSLPGRINLNECPAELLYGIPTLDEETVQALIESRTTESDDPNREFATWPLVEGILTLDQMRTLIPLLTGGGDVYRAQIVGYFEQSGIASRSEVIIDATSVNPKVISWKDLSHLGRGFDLSVLGQRSAGLSNE</sequence>
<accession>A0ABP8NG56</accession>
<comment type="similarity">
    <text evidence="2">Belongs to the GSP K family.</text>
</comment>
<keyword evidence="8 10" id="KW-1133">Transmembrane helix</keyword>
<dbReference type="InterPro" id="IPR049031">
    <property type="entry name" value="T2SSK_SAM-like_1st"/>
</dbReference>
<evidence type="ECO:0000256" key="3">
    <source>
        <dbReference type="ARBA" id="ARBA00022448"/>
    </source>
</evidence>
<keyword evidence="7" id="KW-0653">Protein transport</keyword>
<dbReference type="InterPro" id="IPR038072">
    <property type="entry name" value="GspK_central_sf"/>
</dbReference>
<dbReference type="RefSeq" id="WP_345327019.1">
    <property type="nucleotide sequence ID" value="NZ_BAABGA010000082.1"/>
</dbReference>
<feature type="transmembrane region" description="Helical" evidence="10">
    <location>
        <begin position="21"/>
        <end position="41"/>
    </location>
</feature>
<comment type="caution">
    <text evidence="12">The sequence shown here is derived from an EMBL/GenBank/DDBJ whole genome shotgun (WGS) entry which is preliminary data.</text>
</comment>
<evidence type="ECO:0000256" key="2">
    <source>
        <dbReference type="ARBA" id="ARBA00007246"/>
    </source>
</evidence>